<comment type="caution">
    <text evidence="1">The sequence shown here is derived from an EMBL/GenBank/DDBJ whole genome shotgun (WGS) entry which is preliminary data.</text>
</comment>
<dbReference type="Proteomes" id="UP001060085">
    <property type="component" value="Linkage Group LG06"/>
</dbReference>
<gene>
    <name evidence="1" type="ORF">M9H77_27412</name>
</gene>
<evidence type="ECO:0000313" key="1">
    <source>
        <dbReference type="EMBL" id="KAI5658619.1"/>
    </source>
</evidence>
<organism evidence="1 2">
    <name type="scientific">Catharanthus roseus</name>
    <name type="common">Madagascar periwinkle</name>
    <name type="synonym">Vinca rosea</name>
    <dbReference type="NCBI Taxonomy" id="4058"/>
    <lineage>
        <taxon>Eukaryota</taxon>
        <taxon>Viridiplantae</taxon>
        <taxon>Streptophyta</taxon>
        <taxon>Embryophyta</taxon>
        <taxon>Tracheophyta</taxon>
        <taxon>Spermatophyta</taxon>
        <taxon>Magnoliopsida</taxon>
        <taxon>eudicotyledons</taxon>
        <taxon>Gunneridae</taxon>
        <taxon>Pentapetalae</taxon>
        <taxon>asterids</taxon>
        <taxon>lamiids</taxon>
        <taxon>Gentianales</taxon>
        <taxon>Apocynaceae</taxon>
        <taxon>Rauvolfioideae</taxon>
        <taxon>Vinceae</taxon>
        <taxon>Catharanthinae</taxon>
        <taxon>Catharanthus</taxon>
    </lineage>
</organism>
<sequence>MREIVTIQVGNYANFVGSHFWNFQDELLGLGDTPDSSQVFKDHSLNMDVLYRSGETQQGTLTYTPRLVSVDFQGSLGSMSSRGTLYGEASSGLSDVVTWTGRVTAQASEPLKRNLFLQSLYEEEQANESLNNCLDTGRTETRNEIQATDIIECLENNVKYWTDFAKVHYHPQSLYELNGLWMDIQDFNNYGMGRDAFTGLQHGEEITERLRFFIEECDHIQGLQFITNDAGGFSGVAGEFLENIADDYTNIPVLLYCVRSPDLPVRTKSQRPTVSNSLHDAISFSRLSAFGKLIVPIGLPSLTKSKASRFLSIEDEKPFHSSAVYASAIHSISLPLRMERPSPSVDLINASGAADMSELIQMLAGQARQNMVTTLDVAMPPPSLSGNHFKQSLLENLQPLTPDTGEDIEDLQALETISIHGVLGAGGQESTVSEVNDAVQAAYENAVRRPRFSHLSVSRCPLPIPLPFPSIFGNLVGQRGELLETPIVGPSSRDSLDVHSIPMAARLRSSTAILPFLEKRLHNLRRYGIQQGALGSGLIKDWGFGKDEIEDMGETLSKMVFTLNPYCEESSDTD</sequence>
<name>A0ACC0AEK1_CATRO</name>
<proteinExistence type="predicted"/>
<evidence type="ECO:0000313" key="2">
    <source>
        <dbReference type="Proteomes" id="UP001060085"/>
    </source>
</evidence>
<reference evidence="2" key="1">
    <citation type="journal article" date="2023" name="Nat. Plants">
        <title>Single-cell RNA sequencing provides a high-resolution roadmap for understanding the multicellular compartmentation of specialized metabolism.</title>
        <authorList>
            <person name="Sun S."/>
            <person name="Shen X."/>
            <person name="Li Y."/>
            <person name="Li Y."/>
            <person name="Wang S."/>
            <person name="Li R."/>
            <person name="Zhang H."/>
            <person name="Shen G."/>
            <person name="Guo B."/>
            <person name="Wei J."/>
            <person name="Xu J."/>
            <person name="St-Pierre B."/>
            <person name="Chen S."/>
            <person name="Sun C."/>
        </authorList>
    </citation>
    <scope>NUCLEOTIDE SEQUENCE [LARGE SCALE GENOMIC DNA]</scope>
</reference>
<accession>A0ACC0AEK1</accession>
<dbReference type="EMBL" id="CM044706">
    <property type="protein sequence ID" value="KAI5658619.1"/>
    <property type="molecule type" value="Genomic_DNA"/>
</dbReference>
<protein>
    <submittedName>
        <fullName evidence="1">Uncharacterized protein</fullName>
    </submittedName>
</protein>
<keyword evidence="2" id="KW-1185">Reference proteome</keyword>